<evidence type="ECO:0000256" key="1">
    <source>
        <dbReference type="ARBA" id="ARBA00023015"/>
    </source>
</evidence>
<evidence type="ECO:0000256" key="3">
    <source>
        <dbReference type="ARBA" id="ARBA00023163"/>
    </source>
</evidence>
<dbReference type="Gene3D" id="1.10.10.60">
    <property type="entry name" value="Homeodomain-like"/>
    <property type="match status" value="1"/>
</dbReference>
<keyword evidence="3" id="KW-0804">Transcription</keyword>
<dbReference type="SUPFAM" id="SSF48498">
    <property type="entry name" value="Tetracyclin repressor-like, C-terminal domain"/>
    <property type="match status" value="1"/>
</dbReference>
<keyword evidence="2 4" id="KW-0238">DNA-binding</keyword>
<dbReference type="InterPro" id="IPR009057">
    <property type="entry name" value="Homeodomain-like_sf"/>
</dbReference>
<dbReference type="InterPro" id="IPR001647">
    <property type="entry name" value="HTH_TetR"/>
</dbReference>
<dbReference type="PROSITE" id="PS50977">
    <property type="entry name" value="HTH_TETR_2"/>
    <property type="match status" value="1"/>
</dbReference>
<proteinExistence type="predicted"/>
<evidence type="ECO:0000256" key="4">
    <source>
        <dbReference type="PROSITE-ProRule" id="PRU00335"/>
    </source>
</evidence>
<dbReference type="SUPFAM" id="SSF46689">
    <property type="entry name" value="Homeodomain-like"/>
    <property type="match status" value="1"/>
</dbReference>
<dbReference type="Pfam" id="PF13305">
    <property type="entry name" value="TetR_C_33"/>
    <property type="match status" value="1"/>
</dbReference>
<keyword evidence="7" id="KW-1185">Reference proteome</keyword>
<feature type="domain" description="HTH tetR-type" evidence="5">
    <location>
        <begin position="11"/>
        <end position="71"/>
    </location>
</feature>
<name>A0ABW7X0P9_9NOCA</name>
<evidence type="ECO:0000256" key="2">
    <source>
        <dbReference type="ARBA" id="ARBA00023125"/>
    </source>
</evidence>
<evidence type="ECO:0000259" key="5">
    <source>
        <dbReference type="PROSITE" id="PS50977"/>
    </source>
</evidence>
<dbReference type="InterPro" id="IPR025996">
    <property type="entry name" value="MT1864/Rv1816-like_C"/>
</dbReference>
<reference evidence="6 7" key="1">
    <citation type="submission" date="2024-10" db="EMBL/GenBank/DDBJ databases">
        <title>The Natural Products Discovery Center: Release of the First 8490 Sequenced Strains for Exploring Actinobacteria Biosynthetic Diversity.</title>
        <authorList>
            <person name="Kalkreuter E."/>
            <person name="Kautsar S.A."/>
            <person name="Yang D."/>
            <person name="Bader C.D."/>
            <person name="Teijaro C.N."/>
            <person name="Fluegel L."/>
            <person name="Davis C.M."/>
            <person name="Simpson J.R."/>
            <person name="Lauterbach L."/>
            <person name="Steele A.D."/>
            <person name="Gui C."/>
            <person name="Meng S."/>
            <person name="Li G."/>
            <person name="Viehrig K."/>
            <person name="Ye F."/>
            <person name="Su P."/>
            <person name="Kiefer A.F."/>
            <person name="Nichols A."/>
            <person name="Cepeda A.J."/>
            <person name="Yan W."/>
            <person name="Fan B."/>
            <person name="Jiang Y."/>
            <person name="Adhikari A."/>
            <person name="Zheng C.-J."/>
            <person name="Schuster L."/>
            <person name="Cowan T.M."/>
            <person name="Smanski M.J."/>
            <person name="Chevrette M.G."/>
            <person name="De Carvalho L.P.S."/>
            <person name="Shen B."/>
        </authorList>
    </citation>
    <scope>NUCLEOTIDE SEQUENCE [LARGE SCALE GENOMIC DNA]</scope>
    <source>
        <strain evidence="6 7">NPDC019275</strain>
    </source>
</reference>
<dbReference type="Gene3D" id="1.10.357.10">
    <property type="entry name" value="Tetracycline Repressor, domain 2"/>
    <property type="match status" value="1"/>
</dbReference>
<keyword evidence="1" id="KW-0805">Transcription regulation</keyword>
<dbReference type="Pfam" id="PF00440">
    <property type="entry name" value="TetR_N"/>
    <property type="match status" value="1"/>
</dbReference>
<evidence type="ECO:0000313" key="6">
    <source>
        <dbReference type="EMBL" id="MFI2474627.1"/>
    </source>
</evidence>
<comment type="caution">
    <text evidence="6">The sequence shown here is derived from an EMBL/GenBank/DDBJ whole genome shotgun (WGS) entry which is preliminary data.</text>
</comment>
<dbReference type="PANTHER" id="PTHR30055">
    <property type="entry name" value="HTH-TYPE TRANSCRIPTIONAL REGULATOR RUTR"/>
    <property type="match status" value="1"/>
</dbReference>
<dbReference type="PANTHER" id="PTHR30055:SF234">
    <property type="entry name" value="HTH-TYPE TRANSCRIPTIONAL REGULATOR BETI"/>
    <property type="match status" value="1"/>
</dbReference>
<dbReference type="InterPro" id="IPR050109">
    <property type="entry name" value="HTH-type_TetR-like_transc_reg"/>
</dbReference>
<dbReference type="Proteomes" id="UP001611415">
    <property type="component" value="Unassembled WGS sequence"/>
</dbReference>
<dbReference type="EMBL" id="JBIRYO010000008">
    <property type="protein sequence ID" value="MFI2474627.1"/>
    <property type="molecule type" value="Genomic_DNA"/>
</dbReference>
<evidence type="ECO:0000313" key="7">
    <source>
        <dbReference type="Proteomes" id="UP001611415"/>
    </source>
</evidence>
<sequence length="200" mass="21338">MSTSRTTRRSETLRTRIIDTACALVTERGAHGLTIEGVADRADVAVQTVYNRVGGRIELLVAVAERALVADRAHMDAAYAVPGTPAQRIEAAAAAYVRFAVENPHEFRLLAEPPADPGVRQRIQALIDEQNTKLAAALSEGIAEGSVRPEIVPDEAAKALWAMMNGLLAQHIAATNDQVGDSSTLVATALDILRHGIEQS</sequence>
<dbReference type="InterPro" id="IPR036271">
    <property type="entry name" value="Tet_transcr_reg_TetR-rel_C_sf"/>
</dbReference>
<protein>
    <submittedName>
        <fullName evidence="6">TetR/AcrR family transcriptional regulator</fullName>
    </submittedName>
</protein>
<feature type="DNA-binding region" description="H-T-H motif" evidence="4">
    <location>
        <begin position="34"/>
        <end position="53"/>
    </location>
</feature>
<organism evidence="6 7">
    <name type="scientific">Nocardia xishanensis</name>
    <dbReference type="NCBI Taxonomy" id="238964"/>
    <lineage>
        <taxon>Bacteria</taxon>
        <taxon>Bacillati</taxon>
        <taxon>Actinomycetota</taxon>
        <taxon>Actinomycetes</taxon>
        <taxon>Mycobacteriales</taxon>
        <taxon>Nocardiaceae</taxon>
        <taxon>Nocardia</taxon>
    </lineage>
</organism>
<gene>
    <name evidence="6" type="ORF">ACH49W_14725</name>
</gene>
<dbReference type="RefSeq" id="WP_357402551.1">
    <property type="nucleotide sequence ID" value="NZ_JBEYCD010000003.1"/>
</dbReference>
<accession>A0ABW7X0P9</accession>